<name>A0A4Y7PY06_9AGAM</name>
<dbReference type="Gene3D" id="3.80.10.10">
    <property type="entry name" value="Ribonuclease Inhibitor"/>
    <property type="match status" value="1"/>
</dbReference>
<dbReference type="InterPro" id="IPR032675">
    <property type="entry name" value="LRR_dom_sf"/>
</dbReference>
<dbReference type="Proteomes" id="UP000294933">
    <property type="component" value="Unassembled WGS sequence"/>
</dbReference>
<dbReference type="OrthoDB" id="2977329at2759"/>
<sequence>MSKITPELTDVIIDYLHDDRPSLCLCGLVCRSWLPSSRFHLFSTVQLYFFDVDTGLPIICSPGSTIPSYVRHLELQNGGRSYPQWVNDALPKLPIFSALESLSLDHVAWGSLALEARNSLLNMSRGLKKIALDFMQFDTIDQALEFFSSAPSLECLSLGSIVCDVEKASSTNSNNLQLKQVTFGGDSYTIPLIDWLCSQPAPSVDTLHLTLVTKKQIPSISRYLKVLGPTLQHLGVSCANFDSHAEFCKEIDLAHNPSLSTITFDGLVLYADSPGTRDCLWIIEVLSRISSPVIKMVTLVIFANTPQEICSLHLPALTSFLSGGSGGSAVRSTSVRFAVWGEIGRMEAQTAITEGLHDLNASGRLDFVYRDVQMASDEYRFPLIP</sequence>
<protein>
    <recommendedName>
        <fullName evidence="3">F-box domain-containing protein</fullName>
    </recommendedName>
</protein>
<reference evidence="1 2" key="1">
    <citation type="submission" date="2018-06" db="EMBL/GenBank/DDBJ databases">
        <title>A transcriptomic atlas of mushroom development highlights an independent origin of complex multicellularity.</title>
        <authorList>
            <consortium name="DOE Joint Genome Institute"/>
            <person name="Krizsan K."/>
            <person name="Almasi E."/>
            <person name="Merenyi Z."/>
            <person name="Sahu N."/>
            <person name="Viragh M."/>
            <person name="Koszo T."/>
            <person name="Mondo S."/>
            <person name="Kiss B."/>
            <person name="Balint B."/>
            <person name="Kues U."/>
            <person name="Barry K."/>
            <person name="Hegedus J.C."/>
            <person name="Henrissat B."/>
            <person name="Johnson J."/>
            <person name="Lipzen A."/>
            <person name="Ohm R."/>
            <person name="Nagy I."/>
            <person name="Pangilinan J."/>
            <person name="Yan J."/>
            <person name="Xiong Y."/>
            <person name="Grigoriev I.V."/>
            <person name="Hibbett D.S."/>
            <person name="Nagy L.G."/>
        </authorList>
    </citation>
    <scope>NUCLEOTIDE SEQUENCE [LARGE SCALE GENOMIC DNA]</scope>
    <source>
        <strain evidence="1 2">SZMC22713</strain>
    </source>
</reference>
<accession>A0A4Y7PY06</accession>
<dbReference type="EMBL" id="ML170196">
    <property type="protein sequence ID" value="TDL19479.1"/>
    <property type="molecule type" value="Genomic_DNA"/>
</dbReference>
<organism evidence="1 2">
    <name type="scientific">Rickenella mellea</name>
    <dbReference type="NCBI Taxonomy" id="50990"/>
    <lineage>
        <taxon>Eukaryota</taxon>
        <taxon>Fungi</taxon>
        <taxon>Dikarya</taxon>
        <taxon>Basidiomycota</taxon>
        <taxon>Agaricomycotina</taxon>
        <taxon>Agaricomycetes</taxon>
        <taxon>Hymenochaetales</taxon>
        <taxon>Rickenellaceae</taxon>
        <taxon>Rickenella</taxon>
    </lineage>
</organism>
<evidence type="ECO:0000313" key="2">
    <source>
        <dbReference type="Proteomes" id="UP000294933"/>
    </source>
</evidence>
<evidence type="ECO:0008006" key="3">
    <source>
        <dbReference type="Google" id="ProtNLM"/>
    </source>
</evidence>
<proteinExistence type="predicted"/>
<keyword evidence="2" id="KW-1185">Reference proteome</keyword>
<dbReference type="SUPFAM" id="SSF52047">
    <property type="entry name" value="RNI-like"/>
    <property type="match status" value="1"/>
</dbReference>
<dbReference type="STRING" id="50990.A0A4Y7PY06"/>
<gene>
    <name evidence="1" type="ORF">BD410DRAFT_752154</name>
</gene>
<dbReference type="AlphaFoldDB" id="A0A4Y7PY06"/>
<dbReference type="VEuPathDB" id="FungiDB:BD410DRAFT_752154"/>
<evidence type="ECO:0000313" key="1">
    <source>
        <dbReference type="EMBL" id="TDL19479.1"/>
    </source>
</evidence>